<feature type="transmembrane region" description="Helical" evidence="2">
    <location>
        <begin position="646"/>
        <end position="664"/>
    </location>
</feature>
<proteinExistence type="predicted"/>
<evidence type="ECO:0000256" key="3">
    <source>
        <dbReference type="SAM" id="SignalP"/>
    </source>
</evidence>
<evidence type="ECO:0000313" key="5">
    <source>
        <dbReference type="Proteomes" id="UP000287361"/>
    </source>
</evidence>
<evidence type="ECO:0000256" key="1">
    <source>
        <dbReference type="SAM" id="MobiDB-lite"/>
    </source>
</evidence>
<reference evidence="4 5" key="1">
    <citation type="submission" date="2018-10" db="EMBL/GenBank/DDBJ databases">
        <title>Draft Genome Sequence of Anaerotignum sp. KCTC 15736.</title>
        <authorList>
            <person name="Choi S.H."/>
            <person name="Kim J.S."/>
            <person name="Kang S.W."/>
            <person name="Lee J.S."/>
            <person name="Park S.H."/>
        </authorList>
    </citation>
    <scope>NUCLEOTIDE SEQUENCE [LARGE SCALE GENOMIC DNA]</scope>
    <source>
        <strain evidence="4 5">KCTC 15736</strain>
    </source>
</reference>
<keyword evidence="5" id="KW-1185">Reference proteome</keyword>
<dbReference type="InterPro" id="IPR013783">
    <property type="entry name" value="Ig-like_fold"/>
</dbReference>
<dbReference type="AlphaFoldDB" id="A0A401LA32"/>
<organism evidence="4 5">
    <name type="scientific">Anaerotignum faecicola</name>
    <dbReference type="NCBI Taxonomy" id="2358141"/>
    <lineage>
        <taxon>Bacteria</taxon>
        <taxon>Bacillati</taxon>
        <taxon>Bacillota</taxon>
        <taxon>Clostridia</taxon>
        <taxon>Lachnospirales</taxon>
        <taxon>Anaerotignaceae</taxon>
        <taxon>Anaerotignum</taxon>
    </lineage>
</organism>
<sequence length="711" mass="77212">MNKKWLRRILAMAMVFSLAAGSWVTGYADDGEGNIVISGDGVYEVEAGKTTKIELQVKNKGTGTAENVNLQPRVSSGVAPFRVKMQGNGDLGDMGANAYKKVTLQVTVDGDVQERSYSLPIEYTYSSRGGSARSGSMTIYLKMKGFDLEPGFAFRDMKLSPEDMSPGSSARLSGRLMNTGGQDMYQVELSLDNLTTEGISLTGGFNSKMVSKIPIGGSTAFQFPLVAAADMAAGNYPVAIKLKYRDQFGKNYEKTNQFYVNVGGVAGRKAILEIRNMQEPGGTYGVNQNFTVSFDLKNTGAVAAKDIVVTAEGVDSTAVVPKSASMKNIQSLAPGSSASLSFTFAGTSQSATQNQAIQFTVEYTSGGTAKTTFKQYAGVNISNPSKEGEENTSKPKIIVSNYSCDPLIVMAGQEFDLNLTLMNTHKQKAVKNIKMYLTLAEETSSETQKSGNIFTPVNSSNTFYFDSIRPKGTVNKALRLYVVPEAQPKTYTLTVNFEYEDAKGTEYTATELLGINVKQVTELQIDDFTIPETVEQGMPVTVGFNYYNTGKVTLNNVMIKVEGNVDCQNKNTYVGNMESGSSDYFETTFTPYETGEVPVSIVITYEDPSGETVEQRRDMIMQVTEPAMPDDTENPDASAPMDKKHIAIGLGLLVILAGALAFFVKNQKEPPKSTAESVSSAEDLEDDFEEDDFVEEVTEVIHEDDKEGMSL</sequence>
<gene>
    <name evidence="4" type="ORF">KGMB03357_00390</name>
</gene>
<feature type="region of interest" description="Disordered" evidence="1">
    <location>
        <begin position="668"/>
        <end position="690"/>
    </location>
</feature>
<keyword evidence="3" id="KW-0732">Signal</keyword>
<dbReference type="EMBL" id="BHVZ01000001">
    <property type="protein sequence ID" value="GCB28378.1"/>
    <property type="molecule type" value="Genomic_DNA"/>
</dbReference>
<keyword evidence="2" id="KW-0812">Transmembrane</keyword>
<name>A0A401LA32_9FIRM</name>
<accession>A0A401LA32</accession>
<evidence type="ECO:0000313" key="4">
    <source>
        <dbReference type="EMBL" id="GCB28378.1"/>
    </source>
</evidence>
<feature type="signal peptide" evidence="3">
    <location>
        <begin position="1"/>
        <end position="28"/>
    </location>
</feature>
<evidence type="ECO:0008006" key="6">
    <source>
        <dbReference type="Google" id="ProtNLM"/>
    </source>
</evidence>
<comment type="caution">
    <text evidence="4">The sequence shown here is derived from an EMBL/GenBank/DDBJ whole genome shotgun (WGS) entry which is preliminary data.</text>
</comment>
<feature type="chain" id="PRO_5019220326" description="CARDB domain-containing protein" evidence="3">
    <location>
        <begin position="29"/>
        <end position="711"/>
    </location>
</feature>
<dbReference type="Gene3D" id="2.60.40.10">
    <property type="entry name" value="Immunoglobulins"/>
    <property type="match status" value="2"/>
</dbReference>
<keyword evidence="2" id="KW-0472">Membrane</keyword>
<dbReference type="PANTHER" id="PTHR35902">
    <property type="entry name" value="S-LAYER DOMAIN-LIKE PROTEIN-RELATED"/>
    <property type="match status" value="1"/>
</dbReference>
<evidence type="ECO:0000256" key="2">
    <source>
        <dbReference type="SAM" id="Phobius"/>
    </source>
</evidence>
<dbReference type="OrthoDB" id="1704454at2"/>
<dbReference type="Proteomes" id="UP000287361">
    <property type="component" value="Unassembled WGS sequence"/>
</dbReference>
<keyword evidence="2" id="KW-1133">Transmembrane helix</keyword>
<protein>
    <recommendedName>
        <fullName evidence="6">CARDB domain-containing protein</fullName>
    </recommendedName>
</protein>